<dbReference type="Gene3D" id="3.40.30.10">
    <property type="entry name" value="Glutaredoxin"/>
    <property type="match status" value="1"/>
</dbReference>
<dbReference type="InterPro" id="IPR036249">
    <property type="entry name" value="Thioredoxin-like_sf"/>
</dbReference>
<dbReference type="InterPro" id="IPR004045">
    <property type="entry name" value="Glutathione_S-Trfase_N"/>
</dbReference>
<evidence type="ECO:0000313" key="2">
    <source>
        <dbReference type="EMBL" id="ETW13072.1"/>
    </source>
</evidence>
<organism evidence="2 3">
    <name type="scientific">Roseivivax marinus</name>
    <dbReference type="NCBI Taxonomy" id="1379903"/>
    <lineage>
        <taxon>Bacteria</taxon>
        <taxon>Pseudomonadati</taxon>
        <taxon>Pseudomonadota</taxon>
        <taxon>Alphaproteobacteria</taxon>
        <taxon>Rhodobacterales</taxon>
        <taxon>Roseobacteraceae</taxon>
        <taxon>Roseivivax</taxon>
    </lineage>
</organism>
<dbReference type="PANTHER" id="PTHR11571">
    <property type="entry name" value="GLUTATHIONE S-TRANSFERASE"/>
    <property type="match status" value="1"/>
</dbReference>
<proteinExistence type="predicted"/>
<reference evidence="2 3" key="1">
    <citation type="journal article" date="2014" name="Antonie Van Leeuwenhoek">
        <title>Roseivivax atlanticus sp. nov., isolated from surface seawater of the Atlantic Ocean.</title>
        <authorList>
            <person name="Li G."/>
            <person name="Lai Q."/>
            <person name="Liu X."/>
            <person name="Sun F."/>
            <person name="Shao Z."/>
        </authorList>
    </citation>
    <scope>NUCLEOTIDE SEQUENCE [LARGE SCALE GENOMIC DNA]</scope>
    <source>
        <strain evidence="2 3">22II-s10s</strain>
    </source>
</reference>
<dbReference type="SUPFAM" id="SSF52833">
    <property type="entry name" value="Thioredoxin-like"/>
    <property type="match status" value="1"/>
</dbReference>
<dbReference type="PANTHER" id="PTHR11571:SF263">
    <property type="entry name" value="GLUTATHIONE S-TRANSFERASE"/>
    <property type="match status" value="1"/>
</dbReference>
<dbReference type="InterPro" id="IPR050213">
    <property type="entry name" value="GST_superfamily"/>
</dbReference>
<keyword evidence="3" id="KW-1185">Reference proteome</keyword>
<feature type="domain" description="GST N-terminal" evidence="1">
    <location>
        <begin position="2"/>
        <end position="85"/>
    </location>
</feature>
<dbReference type="GO" id="GO:0006749">
    <property type="term" value="P:glutathione metabolic process"/>
    <property type="evidence" value="ECO:0007669"/>
    <property type="project" value="TreeGrafter"/>
</dbReference>
<dbReference type="Gene3D" id="1.20.1050.10">
    <property type="match status" value="1"/>
</dbReference>
<dbReference type="Proteomes" id="UP000019063">
    <property type="component" value="Unassembled WGS sequence"/>
</dbReference>
<dbReference type="InterPro" id="IPR036282">
    <property type="entry name" value="Glutathione-S-Trfase_C_sf"/>
</dbReference>
<evidence type="ECO:0000313" key="3">
    <source>
        <dbReference type="Proteomes" id="UP000019063"/>
    </source>
</evidence>
<name>W4HK17_9RHOB</name>
<accession>W4HK17</accession>
<protein>
    <recommendedName>
        <fullName evidence="1">GST N-terminal domain-containing protein</fullName>
    </recommendedName>
</protein>
<dbReference type="eggNOG" id="COG0625">
    <property type="taxonomic scope" value="Bacteria"/>
</dbReference>
<dbReference type="Pfam" id="PF22119">
    <property type="entry name" value="GST_C_8"/>
    <property type="match status" value="1"/>
</dbReference>
<dbReference type="STRING" id="1379903.ATO8_07671"/>
<gene>
    <name evidence="2" type="ORF">ATO8_07671</name>
</gene>
<evidence type="ECO:0000259" key="1">
    <source>
        <dbReference type="PROSITE" id="PS50404"/>
    </source>
</evidence>
<dbReference type="RefSeq" id="WP_043843499.1">
    <property type="nucleotide sequence ID" value="NZ_AQQW01000004.1"/>
</dbReference>
<sequence length="233" mass="25984">MTDYTLYYWPLPFRGQFVRTVLAHVGADWSEAGIGEVSDLRTAEPAAQLVPHMGRPVLTDHSADLSLAQTQAILAWLGDKHGLIPGDPAKRALTHKVIADTNDVLYEMTRYNGAQMWTPDDWDEYRPRLGRWMEIFEALGRAHGLTADGGHMLGTEQPGLADLTAYTLWGTMTTQLPPLRRMLDAHAPGIAGLVDRIGAHPEQRELWQRTRDDYGDAWCGGQIEDSLRRALDG</sequence>
<dbReference type="AlphaFoldDB" id="W4HK17"/>
<dbReference type="PROSITE" id="PS50404">
    <property type="entry name" value="GST_NTER"/>
    <property type="match status" value="1"/>
</dbReference>
<dbReference type="SUPFAM" id="SSF47616">
    <property type="entry name" value="GST C-terminal domain-like"/>
    <property type="match status" value="1"/>
</dbReference>
<comment type="caution">
    <text evidence="2">The sequence shown here is derived from an EMBL/GenBank/DDBJ whole genome shotgun (WGS) entry which is preliminary data.</text>
</comment>
<dbReference type="EMBL" id="AQQW01000004">
    <property type="protein sequence ID" value="ETW13072.1"/>
    <property type="molecule type" value="Genomic_DNA"/>
</dbReference>
<dbReference type="InterPro" id="IPR054761">
    <property type="entry name" value="GST_C_proteobact"/>
</dbReference>
<dbReference type="GO" id="GO:0004364">
    <property type="term" value="F:glutathione transferase activity"/>
    <property type="evidence" value="ECO:0007669"/>
    <property type="project" value="TreeGrafter"/>
</dbReference>